<accession>A0A2M9Y5I0</accession>
<sequence length="410" mass="46664">MTNKISMLSFVIGVCIVSSLLIYSCSGSKLEPNEVKDEQGKIISLIPEPDLSSTKQTEIKSSVSLLKEDGKLNISGWARYPFFQIDESKIKVDPKRYKRWEHYTFYNEKFGGAITVTDIGNLAMGSIELLEFGTGKAIFSKTELVRPGEIFFPTNTTDPIEFKKGDQFIRITKLKGKRIIEYSILGDSSSELIKGNFELEEKAPEALAVITPFSESTFFYEYKMPSLVCKGSIQYNNVTYEFNDKSYAVLDWGRGTWPEKNKWLWAAGAGLVKDEVLSLNLGYGFGTPDQATENGIVYKGKVHKLDKVIWKYDVTNYSKPWKFISNEGRLELDFTPVYVLHSDIDLKGMFGFLKQLYQNFSFAEILELLKTEAYLNKAFGHYNGYVILDDGTKLEVKDLAGFAEQMYQKW</sequence>
<dbReference type="AlphaFoldDB" id="A0A2M9Y5I0"/>
<evidence type="ECO:0000313" key="2">
    <source>
        <dbReference type="Proteomes" id="UP000297891"/>
    </source>
</evidence>
<dbReference type="Proteomes" id="UP000297891">
    <property type="component" value="Unassembled WGS sequence"/>
</dbReference>
<dbReference type="EMBL" id="RQFP01000001">
    <property type="protein sequence ID" value="TGK96234.1"/>
    <property type="molecule type" value="Genomic_DNA"/>
</dbReference>
<dbReference type="Pfam" id="PF10974">
    <property type="entry name" value="DUF2804"/>
    <property type="match status" value="2"/>
</dbReference>
<protein>
    <submittedName>
        <fullName evidence="1">DUF2804 domain-containing protein</fullName>
    </submittedName>
</protein>
<dbReference type="InterPro" id="IPR021243">
    <property type="entry name" value="DUF2804"/>
</dbReference>
<dbReference type="OrthoDB" id="9762066at2"/>
<comment type="caution">
    <text evidence="1">The sequence shown here is derived from an EMBL/GenBank/DDBJ whole genome shotgun (WGS) entry which is preliminary data.</text>
</comment>
<reference evidence="1" key="1">
    <citation type="journal article" date="2019" name="PLoS Negl. Trop. Dis.">
        <title>Revisiting the worldwide diversity of Leptospira species in the environment.</title>
        <authorList>
            <person name="Vincent A.T."/>
            <person name="Schiettekatte O."/>
            <person name="Bourhy P."/>
            <person name="Veyrier F.J."/>
            <person name="Picardeau M."/>
        </authorList>
    </citation>
    <scope>NUCLEOTIDE SEQUENCE [LARGE SCALE GENOMIC DNA]</scope>
    <source>
        <strain evidence="1">201800277</strain>
    </source>
</reference>
<keyword evidence="2" id="KW-1185">Reference proteome</keyword>
<name>A0A2M9Y5I0_9LEPT</name>
<dbReference type="RefSeq" id="WP_100788818.1">
    <property type="nucleotide sequence ID" value="NZ_NPDQ01000001.1"/>
</dbReference>
<organism evidence="1 2">
    <name type="scientific">Leptospira brenneri</name>
    <dbReference type="NCBI Taxonomy" id="2023182"/>
    <lineage>
        <taxon>Bacteria</taxon>
        <taxon>Pseudomonadati</taxon>
        <taxon>Spirochaetota</taxon>
        <taxon>Spirochaetia</taxon>
        <taxon>Leptospirales</taxon>
        <taxon>Leptospiraceae</taxon>
        <taxon>Leptospira</taxon>
    </lineage>
</organism>
<dbReference type="PANTHER" id="PTHR35868:SF3">
    <property type="entry name" value="DUF2804 DOMAIN-CONTAINING PROTEIN"/>
    <property type="match status" value="1"/>
</dbReference>
<dbReference type="PANTHER" id="PTHR35868">
    <property type="entry name" value="DUF2804 DOMAIN-CONTAINING PROTEIN-RELATED"/>
    <property type="match status" value="1"/>
</dbReference>
<dbReference type="PROSITE" id="PS51257">
    <property type="entry name" value="PROKAR_LIPOPROTEIN"/>
    <property type="match status" value="1"/>
</dbReference>
<proteinExistence type="predicted"/>
<evidence type="ECO:0000313" key="1">
    <source>
        <dbReference type="EMBL" id="TGK96234.1"/>
    </source>
</evidence>
<gene>
    <name evidence="1" type="ORF">EHQ30_06375</name>
</gene>